<gene>
    <name evidence="1" type="ORF">RCC_01685</name>
</gene>
<dbReference type="GeneID" id="35596920"/>
<reference evidence="1 2" key="1">
    <citation type="submission" date="2016-03" db="EMBL/GenBank/DDBJ databases">
        <authorList>
            <person name="Ploux O."/>
        </authorList>
    </citation>
    <scope>NUCLEOTIDE SEQUENCE [LARGE SCALE GENOMIC DNA]</scope>
    <source>
        <strain evidence="1 2">URUG2</strain>
    </source>
</reference>
<proteinExistence type="predicted"/>
<organism evidence="1 2">
    <name type="scientific">Ramularia collo-cygni</name>
    <dbReference type="NCBI Taxonomy" id="112498"/>
    <lineage>
        <taxon>Eukaryota</taxon>
        <taxon>Fungi</taxon>
        <taxon>Dikarya</taxon>
        <taxon>Ascomycota</taxon>
        <taxon>Pezizomycotina</taxon>
        <taxon>Dothideomycetes</taxon>
        <taxon>Dothideomycetidae</taxon>
        <taxon>Mycosphaerellales</taxon>
        <taxon>Mycosphaerellaceae</taxon>
        <taxon>Ramularia</taxon>
    </lineage>
</organism>
<evidence type="ECO:0000313" key="2">
    <source>
        <dbReference type="Proteomes" id="UP000225277"/>
    </source>
</evidence>
<protein>
    <submittedName>
        <fullName evidence="1">Uncharacterized protein</fullName>
    </submittedName>
</protein>
<accession>A0A2D3V2W5</accession>
<dbReference type="Proteomes" id="UP000225277">
    <property type="component" value="Unassembled WGS sequence"/>
</dbReference>
<dbReference type="AlphaFoldDB" id="A0A2D3V2W5"/>
<sequence length="48" mass="5797">MAHYRIYILARILWKSVLSCSSTSSSRNFLLQHHLHRHHRANLTQQKR</sequence>
<evidence type="ECO:0000313" key="1">
    <source>
        <dbReference type="EMBL" id="CZT15849.1"/>
    </source>
</evidence>
<dbReference type="RefSeq" id="XP_023622744.1">
    <property type="nucleotide sequence ID" value="XM_023766976.1"/>
</dbReference>
<keyword evidence="2" id="KW-1185">Reference proteome</keyword>
<dbReference type="EMBL" id="FJUY01000002">
    <property type="protein sequence ID" value="CZT15849.1"/>
    <property type="molecule type" value="Genomic_DNA"/>
</dbReference>
<name>A0A2D3V2W5_9PEZI</name>